<dbReference type="Proteomes" id="UP001341840">
    <property type="component" value="Unassembled WGS sequence"/>
</dbReference>
<gene>
    <name evidence="5" type="ORF">PIB30_038877</name>
</gene>
<comment type="similarity">
    <text evidence="1">Belongs to the remorin family.</text>
</comment>
<accession>A0ABU6XCM2</accession>
<feature type="compositionally biased region" description="Basic and acidic residues" evidence="3">
    <location>
        <begin position="8"/>
        <end position="22"/>
    </location>
</feature>
<evidence type="ECO:0000313" key="5">
    <source>
        <dbReference type="EMBL" id="MED6195546.1"/>
    </source>
</evidence>
<dbReference type="InterPro" id="IPR005516">
    <property type="entry name" value="Remorin_C"/>
</dbReference>
<dbReference type="PANTHER" id="PTHR31775:SF16">
    <property type="entry name" value="CARBOXY-TERMINAL REGION REMORIN"/>
    <property type="match status" value="1"/>
</dbReference>
<feature type="domain" description="Remorin C-terminal" evidence="4">
    <location>
        <begin position="65"/>
        <end position="169"/>
    </location>
</feature>
<keyword evidence="2" id="KW-0175">Coiled coil</keyword>
<evidence type="ECO:0000313" key="6">
    <source>
        <dbReference type="Proteomes" id="UP001341840"/>
    </source>
</evidence>
<name>A0ABU6XCM2_9FABA</name>
<evidence type="ECO:0000259" key="4">
    <source>
        <dbReference type="Pfam" id="PF03763"/>
    </source>
</evidence>
<feature type="region of interest" description="Disordered" evidence="3">
    <location>
        <begin position="1"/>
        <end position="23"/>
    </location>
</feature>
<comment type="caution">
    <text evidence="5">The sequence shown here is derived from an EMBL/GenBank/DDBJ whole genome shotgun (WGS) entry which is preliminary data.</text>
</comment>
<protein>
    <recommendedName>
        <fullName evidence="4">Remorin C-terminal domain-containing protein</fullName>
    </recommendedName>
</protein>
<feature type="coiled-coil region" evidence="2">
    <location>
        <begin position="100"/>
        <end position="131"/>
    </location>
</feature>
<evidence type="ECO:0000256" key="2">
    <source>
        <dbReference type="SAM" id="Coils"/>
    </source>
</evidence>
<organism evidence="5 6">
    <name type="scientific">Stylosanthes scabra</name>
    <dbReference type="NCBI Taxonomy" id="79078"/>
    <lineage>
        <taxon>Eukaryota</taxon>
        <taxon>Viridiplantae</taxon>
        <taxon>Streptophyta</taxon>
        <taxon>Embryophyta</taxon>
        <taxon>Tracheophyta</taxon>
        <taxon>Spermatophyta</taxon>
        <taxon>Magnoliopsida</taxon>
        <taxon>eudicotyledons</taxon>
        <taxon>Gunneridae</taxon>
        <taxon>Pentapetalae</taxon>
        <taxon>rosids</taxon>
        <taxon>fabids</taxon>
        <taxon>Fabales</taxon>
        <taxon>Fabaceae</taxon>
        <taxon>Papilionoideae</taxon>
        <taxon>50 kb inversion clade</taxon>
        <taxon>dalbergioids sensu lato</taxon>
        <taxon>Dalbergieae</taxon>
        <taxon>Pterocarpus clade</taxon>
        <taxon>Stylosanthes</taxon>
    </lineage>
</organism>
<proteinExistence type="inferred from homology"/>
<keyword evidence="6" id="KW-1185">Reference proteome</keyword>
<dbReference type="EMBL" id="JASCZI010211651">
    <property type="protein sequence ID" value="MED6195546.1"/>
    <property type="molecule type" value="Genomic_DNA"/>
</dbReference>
<sequence>MFMGETSDFNHSHSSDSSEDVPHYSCTENNKLLKYHQGTATSSARKDTGELADRDGALARLEREKILALIKAWEESEKTKIDNRAYKMQFAVGLWEDSKKASVEAKLKKNAEKLERKKAEYFEKMQNEIAEIHRMAEERRARHEARRGKELIKIEDTAENFRARGYSPKNILSWFTA</sequence>
<dbReference type="PANTHER" id="PTHR31775">
    <property type="entry name" value="OS02G0117200 PROTEIN"/>
    <property type="match status" value="1"/>
</dbReference>
<reference evidence="5 6" key="1">
    <citation type="journal article" date="2023" name="Plants (Basel)">
        <title>Bridging the Gap: Combining Genomics and Transcriptomics Approaches to Understand Stylosanthes scabra, an Orphan Legume from the Brazilian Caatinga.</title>
        <authorList>
            <person name="Ferreira-Neto J.R.C."/>
            <person name="da Silva M.D."/>
            <person name="Binneck E."/>
            <person name="de Melo N.F."/>
            <person name="da Silva R.H."/>
            <person name="de Melo A.L.T.M."/>
            <person name="Pandolfi V."/>
            <person name="Bustamante F.O."/>
            <person name="Brasileiro-Vidal A.C."/>
            <person name="Benko-Iseppon A.M."/>
        </authorList>
    </citation>
    <scope>NUCLEOTIDE SEQUENCE [LARGE SCALE GENOMIC DNA]</scope>
    <source>
        <tissue evidence="5">Leaves</tissue>
    </source>
</reference>
<evidence type="ECO:0000256" key="3">
    <source>
        <dbReference type="SAM" id="MobiDB-lite"/>
    </source>
</evidence>
<dbReference type="Pfam" id="PF03763">
    <property type="entry name" value="Remorin_C"/>
    <property type="match status" value="1"/>
</dbReference>
<evidence type="ECO:0000256" key="1">
    <source>
        <dbReference type="ARBA" id="ARBA00005711"/>
    </source>
</evidence>